<dbReference type="GO" id="GO:0005524">
    <property type="term" value="F:ATP binding"/>
    <property type="evidence" value="ECO:0007669"/>
    <property type="project" value="UniProtKB-UniRule"/>
</dbReference>
<dbReference type="GO" id="GO:0005829">
    <property type="term" value="C:cytosol"/>
    <property type="evidence" value="ECO:0007669"/>
    <property type="project" value="TreeGrafter"/>
</dbReference>
<dbReference type="SUPFAM" id="SSF52374">
    <property type="entry name" value="Nucleotidylyl transferase"/>
    <property type="match status" value="1"/>
</dbReference>
<comment type="function">
    <text evidence="12">Catalyzes the attachment of valine to tRNA(Val). As ValRS can inadvertently accommodate and process structurally similar amino acids such as threonine, to avoid such errors, it has a 'posttransfer' editing activity that hydrolyzes mischarged Thr-tRNA(Val) in a tRNA-dependent manner.</text>
</comment>
<evidence type="ECO:0000259" key="15">
    <source>
        <dbReference type="Pfam" id="PF10458"/>
    </source>
</evidence>
<dbReference type="SUPFAM" id="SSF47323">
    <property type="entry name" value="Anticodon-binding domain of a subclass of class I aminoacyl-tRNA synthetases"/>
    <property type="match status" value="1"/>
</dbReference>
<comment type="domain">
    <text evidence="12">ValRS has two distinct active sites: one for aminoacylation and one for editing. The misactivated threonine is translocated from the active site to the editing site.</text>
</comment>
<keyword evidence="4 12" id="KW-0436">Ligase</keyword>
<evidence type="ECO:0000256" key="7">
    <source>
        <dbReference type="ARBA" id="ARBA00022917"/>
    </source>
</evidence>
<evidence type="ECO:0000256" key="6">
    <source>
        <dbReference type="ARBA" id="ARBA00022840"/>
    </source>
</evidence>
<evidence type="ECO:0000256" key="10">
    <source>
        <dbReference type="ARBA" id="ARBA00047552"/>
    </source>
</evidence>
<evidence type="ECO:0000256" key="9">
    <source>
        <dbReference type="ARBA" id="ARBA00023146"/>
    </source>
</evidence>
<dbReference type="InterPro" id="IPR018247">
    <property type="entry name" value="EF_Hand_1_Ca_BS"/>
</dbReference>
<keyword evidence="7 12" id="KW-0648">Protein biosynthesis</keyword>
<evidence type="ECO:0000256" key="11">
    <source>
        <dbReference type="ARBA" id="ARBA00060830"/>
    </source>
</evidence>
<dbReference type="HAMAP" id="MF_02004">
    <property type="entry name" value="Val_tRNA_synth_type1"/>
    <property type="match status" value="1"/>
</dbReference>
<dbReference type="Proteomes" id="UP001143349">
    <property type="component" value="Unassembled WGS sequence"/>
</dbReference>
<feature type="short sequence motif" description="'HIGH' region" evidence="12">
    <location>
        <begin position="46"/>
        <end position="56"/>
    </location>
</feature>
<comment type="catalytic activity">
    <reaction evidence="10 12">
        <text>tRNA(Val) + L-valine + ATP = L-valyl-tRNA(Val) + AMP + diphosphate</text>
        <dbReference type="Rhea" id="RHEA:10704"/>
        <dbReference type="Rhea" id="RHEA-COMP:9672"/>
        <dbReference type="Rhea" id="RHEA-COMP:9708"/>
        <dbReference type="ChEBI" id="CHEBI:30616"/>
        <dbReference type="ChEBI" id="CHEBI:33019"/>
        <dbReference type="ChEBI" id="CHEBI:57762"/>
        <dbReference type="ChEBI" id="CHEBI:78442"/>
        <dbReference type="ChEBI" id="CHEBI:78537"/>
        <dbReference type="ChEBI" id="CHEBI:456215"/>
        <dbReference type="EC" id="6.1.1.9"/>
    </reaction>
</comment>
<evidence type="ECO:0000256" key="12">
    <source>
        <dbReference type="HAMAP-Rule" id="MF_02004"/>
    </source>
</evidence>
<name>A0AAD3NXF2_9RHOB</name>
<feature type="domain" description="Methionyl/Valyl/Leucyl/Isoleucyl-tRNA synthetase anticodon-binding" evidence="14">
    <location>
        <begin position="763"/>
        <end position="903"/>
    </location>
</feature>
<dbReference type="Pfam" id="PF00133">
    <property type="entry name" value="tRNA-synt_1"/>
    <property type="match status" value="2"/>
</dbReference>
<dbReference type="CDD" id="cd07962">
    <property type="entry name" value="Anticodon_Ia_Val"/>
    <property type="match status" value="1"/>
</dbReference>
<dbReference type="InterPro" id="IPR002300">
    <property type="entry name" value="aa-tRNA-synth_Ia"/>
</dbReference>
<dbReference type="InterPro" id="IPR014729">
    <property type="entry name" value="Rossmann-like_a/b/a_fold"/>
</dbReference>
<dbReference type="InterPro" id="IPR033705">
    <property type="entry name" value="Anticodon_Ia_Val"/>
</dbReference>
<dbReference type="RefSeq" id="WP_271179169.1">
    <property type="nucleotide sequence ID" value="NZ_BSFH01000014.1"/>
</dbReference>
<evidence type="ECO:0000313" key="17">
    <source>
        <dbReference type="Proteomes" id="UP001143349"/>
    </source>
</evidence>
<dbReference type="InterPro" id="IPR001412">
    <property type="entry name" value="aa-tRNA-synth_I_CS"/>
</dbReference>
<evidence type="ECO:0000256" key="5">
    <source>
        <dbReference type="ARBA" id="ARBA00022741"/>
    </source>
</evidence>
<keyword evidence="6 12" id="KW-0067">ATP-binding</keyword>
<sequence length="1030" mass="114727">MAMDKNFDAQTAEARIAREWAARNAFAAGANAKPGADSFSVVIPPPNVTGSLHIGHALNNTLQDILVRWHRMRGFDTLWQPGQDHAGIATQMVVERQMAERQEPNRRDIGREAFLQKVWAWKQESGDTIIEQLKRLGASCDWSRNAFTMSGAPGAPAGEEGNFHDAVIKVFVEMYDKGLIYRGKRLVNWDPHFETAISDLEVENREIPGHMWHFKYPLAGGETYEYVERDEDGNVTLRETRDYISIATTRPETMLGDGAVAVHPDDPRYAPIVGKLCEIPVGPKEYRRLIPIITDDYPDPDFGSGAVKITGAHDFNDYGVALRNNIPLYVLLDGKGRMRADGLSYAESAGIATRAARGEDVGDVSNVNLVPEELRGLDRYEARARVVEAITSEGLAVTYLHKEIDKETGAEHLERRPLVESKPIMQPFGDRSGVVIEPMLTDQWFVDTAKIVDPAIEAVRSGQTRILPEQHEKVYFHWLESIEPWTISRQLWWGHQIPVWYGLDLRLEGQVDDDHDGALDEVEIFALLEEGLVHRDEVHHAASNFAEVAEKFRDSIAALPVPLETARVIEVADRAAAIDAFAQGLADYNLSQDPTRLVYPVWRDPDVLDTWFSSGLWPIGTLGWPEDTAELRRYFPTDVLVTGFDIIFFWVARMMMMQLAVVGQVPFHTVYVHGLVRDEKGAKMSKSKGNVIDPLVLIDEYGADALRFTLTSMAAMGRDPKLGPKHVEVNRNFVTKLWNATRFAEMNGVRGGVALPQPRHVVNRWIIGEVARIRQATDEALASFRFNDAATGLYAFVWGKVCDWYVEFSKPLFDGEFGDETRATMGWVLDQCYTLLHPIMPFVTEELWSLTGDRAGMLIHGDWPEYGAELIDAEADRQMNWVIQLIENIRSARAQIGVPAGARPELIVTEADDAARAALAANGPLIERLARVGAPKEGAVGPGMISVAALGASFALPVGEMIDVKTETARLEKAAAKTEKDAQGLRGRLANPKFVEHAEPEVIEETREKLAALEDDLTRIRGALAQLASM</sequence>
<keyword evidence="17" id="KW-1185">Reference proteome</keyword>
<evidence type="ECO:0000259" key="14">
    <source>
        <dbReference type="Pfam" id="PF08264"/>
    </source>
</evidence>
<organism evidence="16 17">
    <name type="scientific">Paracoccus kondratievae</name>
    <dbReference type="NCBI Taxonomy" id="135740"/>
    <lineage>
        <taxon>Bacteria</taxon>
        <taxon>Pseudomonadati</taxon>
        <taxon>Pseudomonadota</taxon>
        <taxon>Alphaproteobacteria</taxon>
        <taxon>Rhodobacterales</taxon>
        <taxon>Paracoccaceae</taxon>
        <taxon>Paracoccus</taxon>
    </lineage>
</organism>
<evidence type="ECO:0000256" key="8">
    <source>
        <dbReference type="ARBA" id="ARBA00023054"/>
    </source>
</evidence>
<dbReference type="EC" id="6.1.1.9" evidence="12"/>
<feature type="short sequence motif" description="'KMSKS' region" evidence="12">
    <location>
        <begin position="683"/>
        <end position="687"/>
    </location>
</feature>
<evidence type="ECO:0000256" key="2">
    <source>
        <dbReference type="ARBA" id="ARBA00011245"/>
    </source>
</evidence>
<keyword evidence="5 12" id="KW-0547">Nucleotide-binding</keyword>
<dbReference type="GO" id="GO:0006438">
    <property type="term" value="P:valyl-tRNA aminoacylation"/>
    <property type="evidence" value="ECO:0007669"/>
    <property type="project" value="UniProtKB-UniRule"/>
</dbReference>
<proteinExistence type="inferred from homology"/>
<dbReference type="FunFam" id="1.10.287.380:FF:000001">
    <property type="entry name" value="Valine--tRNA ligase"/>
    <property type="match status" value="1"/>
</dbReference>
<dbReference type="FunFam" id="3.40.50.620:FF:000032">
    <property type="entry name" value="Valine--tRNA ligase"/>
    <property type="match status" value="1"/>
</dbReference>
<dbReference type="Pfam" id="PF10458">
    <property type="entry name" value="Val_tRNA-synt_C"/>
    <property type="match status" value="1"/>
</dbReference>
<dbReference type="NCBIfam" id="NF004349">
    <property type="entry name" value="PRK05729.1"/>
    <property type="match status" value="1"/>
</dbReference>
<dbReference type="AlphaFoldDB" id="A0AAD3NXF2"/>
<dbReference type="PRINTS" id="PR00986">
    <property type="entry name" value="TRNASYNTHVAL"/>
</dbReference>
<accession>A0AAD3NXF2</accession>
<dbReference type="InterPro" id="IPR009008">
    <property type="entry name" value="Val/Leu/Ile-tRNA-synth_edit"/>
</dbReference>
<dbReference type="SUPFAM" id="SSF46589">
    <property type="entry name" value="tRNA-binding arm"/>
    <property type="match status" value="1"/>
</dbReference>
<comment type="subcellular location">
    <subcellularLocation>
        <location evidence="1 12">Cytoplasm</location>
    </subcellularLocation>
</comment>
<evidence type="ECO:0000313" key="16">
    <source>
        <dbReference type="EMBL" id="GLK63140.1"/>
    </source>
</evidence>
<comment type="caution">
    <text evidence="16">The sequence shown here is derived from an EMBL/GenBank/DDBJ whole genome shotgun (WGS) entry which is preliminary data.</text>
</comment>
<evidence type="ECO:0000256" key="4">
    <source>
        <dbReference type="ARBA" id="ARBA00022598"/>
    </source>
</evidence>
<comment type="domain">
    <text evidence="12">The C-terminal coiled-coil domain is crucial for aminoacylation activity.</text>
</comment>
<dbReference type="PROSITE" id="PS00018">
    <property type="entry name" value="EF_HAND_1"/>
    <property type="match status" value="1"/>
</dbReference>
<evidence type="ECO:0000256" key="1">
    <source>
        <dbReference type="ARBA" id="ARBA00004496"/>
    </source>
</evidence>
<evidence type="ECO:0000256" key="3">
    <source>
        <dbReference type="ARBA" id="ARBA00022490"/>
    </source>
</evidence>
<dbReference type="Gene3D" id="1.10.287.380">
    <property type="entry name" value="Valyl-tRNA synthetase, C-terminal domain"/>
    <property type="match status" value="1"/>
</dbReference>
<dbReference type="GO" id="GO:0002161">
    <property type="term" value="F:aminoacyl-tRNA deacylase activity"/>
    <property type="evidence" value="ECO:0007669"/>
    <property type="project" value="InterPro"/>
</dbReference>
<dbReference type="InterPro" id="IPR037118">
    <property type="entry name" value="Val-tRNA_synth_C_sf"/>
</dbReference>
<dbReference type="InterPro" id="IPR009080">
    <property type="entry name" value="tRNAsynth_Ia_anticodon-bd"/>
</dbReference>
<dbReference type="Gene3D" id="3.40.50.620">
    <property type="entry name" value="HUPs"/>
    <property type="match status" value="2"/>
</dbReference>
<dbReference type="PROSITE" id="PS00178">
    <property type="entry name" value="AA_TRNA_LIGASE_I"/>
    <property type="match status" value="1"/>
</dbReference>
<protein>
    <recommendedName>
        <fullName evidence="12">Valine--tRNA ligase</fullName>
        <ecNumber evidence="12">6.1.1.9</ecNumber>
    </recommendedName>
    <alternativeName>
        <fullName evidence="12">Valyl-tRNA synthetase</fullName>
        <shortName evidence="12">ValRS</shortName>
    </alternativeName>
</protein>
<dbReference type="PANTHER" id="PTHR11946">
    <property type="entry name" value="VALYL-TRNA SYNTHETASES"/>
    <property type="match status" value="1"/>
</dbReference>
<dbReference type="InterPro" id="IPR019499">
    <property type="entry name" value="Val-tRNA_synth_tRNA-bd"/>
</dbReference>
<dbReference type="EMBL" id="BSFH01000014">
    <property type="protein sequence ID" value="GLK63140.1"/>
    <property type="molecule type" value="Genomic_DNA"/>
</dbReference>
<keyword evidence="3 12" id="KW-0963">Cytoplasm</keyword>
<feature type="domain" description="Aminoacyl-tRNA synthetase class Ia" evidence="13">
    <location>
        <begin position="603"/>
        <end position="720"/>
    </location>
</feature>
<reference evidence="16" key="1">
    <citation type="journal article" date="2014" name="Int. J. Syst. Evol. Microbiol.">
        <title>Complete genome sequence of Corynebacterium casei LMG S-19264T (=DSM 44701T), isolated from a smear-ripened cheese.</title>
        <authorList>
            <consortium name="US DOE Joint Genome Institute (JGI-PGF)"/>
            <person name="Walter F."/>
            <person name="Albersmeier A."/>
            <person name="Kalinowski J."/>
            <person name="Ruckert C."/>
        </authorList>
    </citation>
    <scope>NUCLEOTIDE SEQUENCE</scope>
    <source>
        <strain evidence="16">VKM B-2222</strain>
    </source>
</reference>
<dbReference type="GO" id="GO:0004832">
    <property type="term" value="F:valine-tRNA ligase activity"/>
    <property type="evidence" value="ECO:0007669"/>
    <property type="project" value="UniProtKB-UniRule"/>
</dbReference>
<dbReference type="InterPro" id="IPR013155">
    <property type="entry name" value="M/V/L/I-tRNA-synth_anticd-bd"/>
</dbReference>
<dbReference type="PANTHER" id="PTHR11946:SF93">
    <property type="entry name" value="VALINE--TRNA LIGASE, CHLOROPLASTIC_MITOCHONDRIAL 2"/>
    <property type="match status" value="1"/>
</dbReference>
<comment type="similarity">
    <text evidence="11 12">Belongs to the class-I aminoacyl-tRNA synthetase family. ValS type 1 subfamily.</text>
</comment>
<feature type="binding site" evidence="12">
    <location>
        <position position="686"/>
    </location>
    <ligand>
        <name>ATP</name>
        <dbReference type="ChEBI" id="CHEBI:30616"/>
    </ligand>
</feature>
<reference evidence="16" key="2">
    <citation type="submission" date="2023-01" db="EMBL/GenBank/DDBJ databases">
        <authorList>
            <person name="Sun Q."/>
            <person name="Evtushenko L."/>
        </authorList>
    </citation>
    <scope>NUCLEOTIDE SEQUENCE</scope>
    <source>
        <strain evidence="16">VKM B-2222</strain>
    </source>
</reference>
<keyword evidence="8 12" id="KW-0175">Coiled coil</keyword>
<dbReference type="Gene3D" id="3.90.740.10">
    <property type="entry name" value="Valyl/Leucyl/Isoleucyl-tRNA synthetase, editing domain"/>
    <property type="match status" value="1"/>
</dbReference>
<dbReference type="Pfam" id="PF08264">
    <property type="entry name" value="Anticodon_1"/>
    <property type="match status" value="1"/>
</dbReference>
<dbReference type="SUPFAM" id="SSF50677">
    <property type="entry name" value="ValRS/IleRS/LeuRS editing domain"/>
    <property type="match status" value="1"/>
</dbReference>
<evidence type="ECO:0000259" key="13">
    <source>
        <dbReference type="Pfam" id="PF00133"/>
    </source>
</evidence>
<dbReference type="Gene3D" id="1.10.730.10">
    <property type="entry name" value="Isoleucyl-tRNA Synthetase, Domain 1"/>
    <property type="match status" value="1"/>
</dbReference>
<dbReference type="InterPro" id="IPR002303">
    <property type="entry name" value="Valyl-tRNA_ligase"/>
</dbReference>
<gene>
    <name evidence="12 16" type="primary">valS</name>
    <name evidence="16" type="ORF">GCM10017635_06090</name>
</gene>
<feature type="domain" description="Valyl-tRNA synthetase tRNA-binding arm" evidence="15">
    <location>
        <begin position="963"/>
        <end position="1028"/>
    </location>
</feature>
<feature type="domain" description="Aminoacyl-tRNA synthetase class Ia" evidence="13">
    <location>
        <begin position="17"/>
        <end position="504"/>
    </location>
</feature>
<keyword evidence="9 12" id="KW-0030">Aminoacyl-tRNA synthetase</keyword>
<comment type="subunit">
    <text evidence="2 12">Monomer.</text>
</comment>
<dbReference type="InterPro" id="IPR010978">
    <property type="entry name" value="tRNA-bd_arm"/>
</dbReference>